<dbReference type="EMBL" id="LNIX01000001">
    <property type="protein sequence ID" value="OXA62935.1"/>
    <property type="molecule type" value="Genomic_DNA"/>
</dbReference>
<gene>
    <name evidence="7" type="ORF">Fcan01_02859</name>
</gene>
<name>A0A226EZD7_FOLCA</name>
<evidence type="ECO:0000313" key="7">
    <source>
        <dbReference type="EMBL" id="OXA62935.1"/>
    </source>
</evidence>
<dbReference type="Pfam" id="PF00642">
    <property type="entry name" value="zf-CCCH"/>
    <property type="match status" value="1"/>
</dbReference>
<feature type="domain" description="C3H1-type" evidence="6">
    <location>
        <begin position="107"/>
        <end position="133"/>
    </location>
</feature>
<accession>A0A226EZD7</accession>
<organism evidence="7 8">
    <name type="scientific">Folsomia candida</name>
    <name type="common">Springtail</name>
    <dbReference type="NCBI Taxonomy" id="158441"/>
    <lineage>
        <taxon>Eukaryota</taxon>
        <taxon>Metazoa</taxon>
        <taxon>Ecdysozoa</taxon>
        <taxon>Arthropoda</taxon>
        <taxon>Hexapoda</taxon>
        <taxon>Collembola</taxon>
        <taxon>Entomobryomorpha</taxon>
        <taxon>Isotomoidea</taxon>
        <taxon>Isotomidae</taxon>
        <taxon>Proisotominae</taxon>
        <taxon>Folsomia</taxon>
    </lineage>
</organism>
<feature type="region of interest" description="Disordered" evidence="5">
    <location>
        <begin position="396"/>
        <end position="425"/>
    </location>
</feature>
<dbReference type="STRING" id="158441.A0A226EZD7"/>
<evidence type="ECO:0000259" key="6">
    <source>
        <dbReference type="PROSITE" id="PS50103"/>
    </source>
</evidence>
<dbReference type="SMART" id="SM00356">
    <property type="entry name" value="ZnF_C3H1"/>
    <property type="match status" value="3"/>
</dbReference>
<dbReference type="InterPro" id="IPR057296">
    <property type="entry name" value="UNK_Znf_5"/>
</dbReference>
<reference evidence="7 8" key="1">
    <citation type="submission" date="2015-12" db="EMBL/GenBank/DDBJ databases">
        <title>The genome of Folsomia candida.</title>
        <authorList>
            <person name="Faddeeva A."/>
            <person name="Derks M.F."/>
            <person name="Anvar Y."/>
            <person name="Smit S."/>
            <person name="Van Straalen N."/>
            <person name="Roelofs D."/>
        </authorList>
    </citation>
    <scope>NUCLEOTIDE SEQUENCE [LARGE SCALE GENOMIC DNA]</scope>
    <source>
        <strain evidence="7 8">VU population</strain>
        <tissue evidence="7">Whole body</tissue>
    </source>
</reference>
<keyword evidence="2 4" id="KW-0863">Zinc-finger</keyword>
<dbReference type="PANTHER" id="PTHR14493">
    <property type="entry name" value="UNKEMPT FAMILY MEMBER"/>
    <property type="match status" value="1"/>
</dbReference>
<evidence type="ECO:0000313" key="8">
    <source>
        <dbReference type="Proteomes" id="UP000198287"/>
    </source>
</evidence>
<feature type="zinc finger region" description="C3H1-type" evidence="4">
    <location>
        <begin position="27"/>
        <end position="54"/>
    </location>
</feature>
<feature type="region of interest" description="Disordered" evidence="5">
    <location>
        <begin position="743"/>
        <end position="769"/>
    </location>
</feature>
<evidence type="ECO:0000256" key="2">
    <source>
        <dbReference type="ARBA" id="ARBA00022771"/>
    </source>
</evidence>
<feature type="region of interest" description="Disordered" evidence="5">
    <location>
        <begin position="166"/>
        <end position="185"/>
    </location>
</feature>
<feature type="compositionally biased region" description="Polar residues" evidence="5">
    <location>
        <begin position="396"/>
        <end position="410"/>
    </location>
</feature>
<dbReference type="SUPFAM" id="SSF90229">
    <property type="entry name" value="CCCH zinc finger"/>
    <property type="match status" value="1"/>
</dbReference>
<evidence type="ECO:0000256" key="4">
    <source>
        <dbReference type="PROSITE-ProRule" id="PRU00723"/>
    </source>
</evidence>
<sequence length="784" mass="88479">MTAPLKTPTTASSCMKQWEDPIHLTNYYKTEACKKFASRSLCDYTHCPFYHGKKERRRSFDIYSYTSQACEHVKLGEEWKDSTNCPNKDECTKCHTRMEQQFHPEVYKKMQCKDLQTGACPRGTFCAFAHNDFEIQGKRSPEWKFDWGKILPAGVQAQYNYTKRGGKKSLGSENNEGGGGIASNIVPKPIPSVKNVNSTTIPKLSSAGSSPCSADKTKTEFEVIYIECPKIVEPLQYTFAAILSGNKDIVNHEDDVGREAERITIDENNFGNLEESVENEMSMEVGSTTYPADTNPNNSFAATPATFADILSGVKSRSEPLPNRLGACNSLCKKPSMELETSFTQLPLPNVISTSNLSVIDNGIDQPLQSECHSQQSDVFDDDYLILQSKQQSMELPLPNISSTPATSNFSDDDMNETIQSECHSQQSDVFDEDSFGLTSCNDNSSVTVEPPPRHDNLELSCSSVDENQVSTCKRERTLTEDYEDISSPFDDFEDQFPYTHSDNLAFNQNWCCEELGNIGPPPGFQPEAMNYQLFLMFMNSNLWIPLCQYAARYRLSREDLFSIIRNVEREEAMESFLGNEQYQPLHEIHATPEIDAREMVFFQSSRMVLSSGNSYSSTGESSQNNLRRINFKETILNLPRLPSSVYYVSQQTQGSYQQYTQQTVEQNQFCNNNNNNSWSSASRTGCVNGELDQNQDAYLPLRYSMNMQCPNRDPSEIFFDNEKPYAYGVNCCSSPTHPNPWLTDDVEKDSQTNDAATATTPDASSAWSSRDKYNFDIWAPDHE</sequence>
<evidence type="ECO:0000256" key="5">
    <source>
        <dbReference type="SAM" id="MobiDB-lite"/>
    </source>
</evidence>
<keyword evidence="3 4" id="KW-0862">Zinc</keyword>
<dbReference type="InterPro" id="IPR036855">
    <property type="entry name" value="Znf_CCCH_sf"/>
</dbReference>
<dbReference type="Pfam" id="PF23261">
    <property type="entry name" value="zf-CCCH_11"/>
    <property type="match status" value="1"/>
</dbReference>
<dbReference type="PROSITE" id="PS50103">
    <property type="entry name" value="ZF_C3H1"/>
    <property type="match status" value="2"/>
</dbReference>
<evidence type="ECO:0000256" key="3">
    <source>
        <dbReference type="ARBA" id="ARBA00022833"/>
    </source>
</evidence>
<evidence type="ECO:0000256" key="1">
    <source>
        <dbReference type="ARBA" id="ARBA00022723"/>
    </source>
</evidence>
<feature type="zinc finger region" description="C3H1-type" evidence="4">
    <location>
        <begin position="107"/>
        <end position="133"/>
    </location>
</feature>
<keyword evidence="8" id="KW-1185">Reference proteome</keyword>
<feature type="domain" description="C3H1-type" evidence="6">
    <location>
        <begin position="27"/>
        <end position="54"/>
    </location>
</feature>
<protein>
    <submittedName>
        <fullName evidence="7">RING finger protein unkempt</fullName>
    </submittedName>
</protein>
<dbReference type="OrthoDB" id="20534at2759"/>
<dbReference type="GO" id="GO:0008270">
    <property type="term" value="F:zinc ion binding"/>
    <property type="evidence" value="ECO:0007669"/>
    <property type="project" value="UniProtKB-KW"/>
</dbReference>
<dbReference type="PANTHER" id="PTHR14493:SF50">
    <property type="entry name" value="RING FINGER PROTEIN UNKEMPT"/>
    <property type="match status" value="1"/>
</dbReference>
<comment type="caution">
    <text evidence="7">The sequence shown here is derived from an EMBL/GenBank/DDBJ whole genome shotgun (WGS) entry which is preliminary data.</text>
</comment>
<keyword evidence="1 4" id="KW-0479">Metal-binding</keyword>
<dbReference type="Proteomes" id="UP000198287">
    <property type="component" value="Unassembled WGS sequence"/>
</dbReference>
<dbReference type="InterPro" id="IPR000571">
    <property type="entry name" value="Znf_CCCH"/>
</dbReference>
<dbReference type="AlphaFoldDB" id="A0A226EZD7"/>
<feature type="compositionally biased region" description="Low complexity" evidence="5">
    <location>
        <begin position="753"/>
        <end position="769"/>
    </location>
</feature>
<proteinExistence type="predicted"/>
<dbReference type="InterPro" id="IPR045234">
    <property type="entry name" value="Unkempt-like"/>
</dbReference>